<protein>
    <recommendedName>
        <fullName evidence="3">MHD domain-containing protein</fullName>
    </recommendedName>
</protein>
<evidence type="ECO:0000256" key="1">
    <source>
        <dbReference type="SAM" id="MobiDB-lite"/>
    </source>
</evidence>
<evidence type="ECO:0008006" key="3">
    <source>
        <dbReference type="Google" id="ProtNLM"/>
    </source>
</evidence>
<accession>A0A1D2A8Z4</accession>
<feature type="region of interest" description="Disordered" evidence="1">
    <location>
        <begin position="184"/>
        <end position="213"/>
    </location>
</feature>
<feature type="compositionally biased region" description="Low complexity" evidence="1">
    <location>
        <begin position="246"/>
        <end position="258"/>
    </location>
</feature>
<proteinExistence type="predicted"/>
<dbReference type="AlphaFoldDB" id="A0A1D2A8Z4"/>
<dbReference type="EMBL" id="GDKF01003229">
    <property type="protein sequence ID" value="JAT75393.1"/>
    <property type="molecule type" value="Transcribed_RNA"/>
</dbReference>
<evidence type="ECO:0000313" key="2">
    <source>
        <dbReference type="EMBL" id="JAT75393.1"/>
    </source>
</evidence>
<organism evidence="2">
    <name type="scientific">Auxenochlorella protothecoides</name>
    <name type="common">Green microalga</name>
    <name type="synonym">Chlorella protothecoides</name>
    <dbReference type="NCBI Taxonomy" id="3075"/>
    <lineage>
        <taxon>Eukaryota</taxon>
        <taxon>Viridiplantae</taxon>
        <taxon>Chlorophyta</taxon>
        <taxon>core chlorophytes</taxon>
        <taxon>Trebouxiophyceae</taxon>
        <taxon>Chlorellales</taxon>
        <taxon>Chlorellaceae</taxon>
        <taxon>Auxenochlorella</taxon>
    </lineage>
</organism>
<feature type="compositionally biased region" description="Pro residues" evidence="1">
    <location>
        <begin position="271"/>
        <end position="282"/>
    </location>
</feature>
<reference evidence="2" key="1">
    <citation type="submission" date="2015-08" db="EMBL/GenBank/DDBJ databases">
        <authorList>
            <person name="Babu N.S."/>
            <person name="Beckwith C.J."/>
            <person name="Beseler K.G."/>
            <person name="Brison A."/>
            <person name="Carone J.V."/>
            <person name="Caskin T.P."/>
            <person name="Diamond M."/>
            <person name="Durham M.E."/>
            <person name="Foxe J.M."/>
            <person name="Go M."/>
            <person name="Henderson B.A."/>
            <person name="Jones I.B."/>
            <person name="McGettigan J.A."/>
            <person name="Micheletti S.J."/>
            <person name="Nasrallah M.E."/>
            <person name="Ortiz D."/>
            <person name="Piller C.R."/>
            <person name="Privatt S.R."/>
            <person name="Schneider S.L."/>
            <person name="Sharp S."/>
            <person name="Smith T.C."/>
            <person name="Stanton J.D."/>
            <person name="Ullery H.E."/>
            <person name="Wilson R.J."/>
            <person name="Serrano M.G."/>
            <person name="Buck G."/>
            <person name="Lee V."/>
            <person name="Wang Y."/>
            <person name="Carvalho R."/>
            <person name="Voegtly L."/>
            <person name="Shi R."/>
            <person name="Duckworth R."/>
            <person name="Johnson A."/>
            <person name="Loviza R."/>
            <person name="Walstead R."/>
            <person name="Shah Z."/>
            <person name="Kiflezghi M."/>
            <person name="Wade K."/>
            <person name="Ball S.L."/>
            <person name="Bradley K.W."/>
            <person name="Asai D.J."/>
            <person name="Bowman C.A."/>
            <person name="Russell D.A."/>
            <person name="Pope W.H."/>
            <person name="Jacobs-Sera D."/>
            <person name="Hendrix R.W."/>
            <person name="Hatfull G.F."/>
        </authorList>
    </citation>
    <scope>NUCLEOTIDE SEQUENCE</scope>
</reference>
<sequence length="586" mass="59896">MVAGLDLALAIRPVQDQSRGNVLVQAKGIHFLTACDAVAEAGQVIASYLAQSPANDGSGDLPPHGAAGRLAVLGERYTVTYRLVHGVLLALVTLPSASAFLCLEALDAVHRVVAGLLRGSALTPAKVAVRFPEIYAALDDLLSLGLDRLPPGFRHAPLDDRVRLSMPVSTTDAKRQFRRLVKGARGGGASEAGSVAGDEATHAAEEAAAAAAELNGRTSPLEGVSFAIPPDALPPPPLRALRRAPARAPVVVEQQQPVGAPPPAFEGAVPDAPPPAAGPEPAPAAAAEDEWAMFGAEDGSGRPVTGDLGTENEKKAEAEAAPVAPTASDEDVVESLQLVEVWRARAAGGAIVEAGVEGCVRRRLAPYGLDGTEFAVLGPRPGPLPTAATAACLRAAGVHPVHTQTAGGGEGGVGAHPSWRAAFARTPVDCRYLRYRLPAVATPPPLEADLRLLPGAPGTALCVLRYVASPHLPPPGLLDLVADVALPRGARVARASRHVLVRPDAGEARLALPVLAPGEAGVLSLALELAPGSAEALAPPAASLTFTGPPGGTLSGTRLLVGLERTEERAGAPGKCLFFGKLEVRP</sequence>
<name>A0A1D2A8Z4_AUXPR</name>
<gene>
    <name evidence="2" type="ORF">g.22076</name>
</gene>
<feature type="region of interest" description="Disordered" evidence="1">
    <location>
        <begin position="245"/>
        <end position="328"/>
    </location>
</feature>